<reference evidence="1" key="1">
    <citation type="submission" date="2014-11" db="EMBL/GenBank/DDBJ databases">
        <authorList>
            <person name="Amaro Gonzalez C."/>
        </authorList>
    </citation>
    <scope>NUCLEOTIDE SEQUENCE</scope>
</reference>
<accession>A0A0E9VIQ4</accession>
<proteinExistence type="predicted"/>
<protein>
    <submittedName>
        <fullName evidence="1">Uncharacterized protein</fullName>
    </submittedName>
</protein>
<sequence length="24" mass="2915">MFILLTVYIPQHIFICNNRVPLRI</sequence>
<name>A0A0E9VIQ4_ANGAN</name>
<dbReference type="EMBL" id="GBXM01030558">
    <property type="protein sequence ID" value="JAH78019.1"/>
    <property type="molecule type" value="Transcribed_RNA"/>
</dbReference>
<dbReference type="AlphaFoldDB" id="A0A0E9VIQ4"/>
<reference evidence="1" key="2">
    <citation type="journal article" date="2015" name="Fish Shellfish Immunol.">
        <title>Early steps in the European eel (Anguilla anguilla)-Vibrio vulnificus interaction in the gills: Role of the RtxA13 toxin.</title>
        <authorList>
            <person name="Callol A."/>
            <person name="Pajuelo D."/>
            <person name="Ebbesson L."/>
            <person name="Teles M."/>
            <person name="MacKenzie S."/>
            <person name="Amaro C."/>
        </authorList>
    </citation>
    <scope>NUCLEOTIDE SEQUENCE</scope>
</reference>
<organism evidence="1">
    <name type="scientific">Anguilla anguilla</name>
    <name type="common">European freshwater eel</name>
    <name type="synonym">Muraena anguilla</name>
    <dbReference type="NCBI Taxonomy" id="7936"/>
    <lineage>
        <taxon>Eukaryota</taxon>
        <taxon>Metazoa</taxon>
        <taxon>Chordata</taxon>
        <taxon>Craniata</taxon>
        <taxon>Vertebrata</taxon>
        <taxon>Euteleostomi</taxon>
        <taxon>Actinopterygii</taxon>
        <taxon>Neopterygii</taxon>
        <taxon>Teleostei</taxon>
        <taxon>Anguilliformes</taxon>
        <taxon>Anguillidae</taxon>
        <taxon>Anguilla</taxon>
    </lineage>
</organism>
<evidence type="ECO:0000313" key="1">
    <source>
        <dbReference type="EMBL" id="JAH78019.1"/>
    </source>
</evidence>